<gene>
    <name evidence="9" type="primary">nad2</name>
</gene>
<dbReference type="GO" id="GO:0008137">
    <property type="term" value="F:NADH dehydrogenase (ubiquinone) activity"/>
    <property type="evidence" value="ECO:0007669"/>
    <property type="project" value="UniProtKB-EC"/>
</dbReference>
<feature type="transmembrane region" description="Helical" evidence="7">
    <location>
        <begin position="177"/>
        <end position="202"/>
    </location>
</feature>
<feature type="transmembrane region" description="Helical" evidence="7">
    <location>
        <begin position="239"/>
        <end position="257"/>
    </location>
</feature>
<feature type="transmembrane region" description="Helical" evidence="7">
    <location>
        <begin position="419"/>
        <end position="450"/>
    </location>
</feature>
<dbReference type="GO" id="GO:0016020">
    <property type="term" value="C:membrane"/>
    <property type="evidence" value="ECO:0007669"/>
    <property type="project" value="UniProtKB-SubCell"/>
</dbReference>
<evidence type="ECO:0000256" key="5">
    <source>
        <dbReference type="ARBA" id="ARBA00023136"/>
    </source>
</evidence>
<keyword evidence="3 7" id="KW-0812">Transmembrane</keyword>
<evidence type="ECO:0000256" key="6">
    <source>
        <dbReference type="ARBA" id="ARBA00049551"/>
    </source>
</evidence>
<evidence type="ECO:0000259" key="8">
    <source>
        <dbReference type="Pfam" id="PF00361"/>
    </source>
</evidence>
<dbReference type="EMBL" id="KT809322">
    <property type="protein sequence ID" value="ALO20636.1"/>
    <property type="molecule type" value="Genomic_DNA"/>
</dbReference>
<feature type="transmembrane region" description="Helical" evidence="7">
    <location>
        <begin position="366"/>
        <end position="387"/>
    </location>
</feature>
<dbReference type="EC" id="7.1.1.2" evidence="2"/>
<keyword evidence="5 7" id="KW-0472">Membrane</keyword>
<accession>A0A0S2IAX1</accession>
<dbReference type="InterPro" id="IPR001750">
    <property type="entry name" value="ND/Mrp_TM"/>
</dbReference>
<comment type="subcellular location">
    <subcellularLocation>
        <location evidence="1">Membrane</location>
        <topology evidence="1">Multi-pass membrane protein</topology>
    </subcellularLocation>
</comment>
<organism evidence="9">
    <name type="scientific">Ptychogena lactea</name>
    <dbReference type="NCBI Taxonomy" id="1538289"/>
    <lineage>
        <taxon>Eukaryota</taxon>
        <taxon>Metazoa</taxon>
        <taxon>Cnidaria</taxon>
        <taxon>Hydrozoa</taxon>
        <taxon>Hydroidolina</taxon>
        <taxon>Leptothecata</taxon>
        <taxon>Laodiceidae</taxon>
        <taxon>Ptychogena</taxon>
    </lineage>
</organism>
<keyword evidence="9" id="KW-0496">Mitochondrion</keyword>
<feature type="transmembrane region" description="Helical" evidence="7">
    <location>
        <begin position="264"/>
        <end position="285"/>
    </location>
</feature>
<dbReference type="Pfam" id="PF00361">
    <property type="entry name" value="Proton_antipo_M"/>
    <property type="match status" value="1"/>
</dbReference>
<feature type="transmembrane region" description="Helical" evidence="7">
    <location>
        <begin position="86"/>
        <end position="102"/>
    </location>
</feature>
<geneLocation type="mitochondrion" evidence="9"/>
<name>A0A0S2IAX1_9CNID</name>
<feature type="transmembrane region" description="Helical" evidence="7">
    <location>
        <begin position="30"/>
        <end position="47"/>
    </location>
</feature>
<evidence type="ECO:0000313" key="9">
    <source>
        <dbReference type="EMBL" id="ALO20636.1"/>
    </source>
</evidence>
<protein>
    <recommendedName>
        <fullName evidence="2">NADH:ubiquinone reductase (H(+)-translocating)</fullName>
        <ecNumber evidence="2">7.1.1.2</ecNumber>
    </recommendedName>
</protein>
<evidence type="ECO:0000256" key="2">
    <source>
        <dbReference type="ARBA" id="ARBA00012944"/>
    </source>
</evidence>
<reference evidence="9" key="1">
    <citation type="journal article" date="2015" name="PeerJ">
        <title>Phylogenetic analysis of higher-level relationships within Hydroidolina (Cnidaria: Hydrozoa) using mitochondrial genome data and insight into their mitochondrial transcription.</title>
        <authorList>
            <person name="Kayal E."/>
            <person name="Bentlage B."/>
            <person name="Cartwright P."/>
            <person name="Yanagihara A.A."/>
            <person name="Lindsay D.J."/>
            <person name="Hopcroft R.R."/>
            <person name="Collins A.G."/>
        </authorList>
    </citation>
    <scope>NUCLEOTIDE SEQUENCE</scope>
</reference>
<dbReference type="AlphaFoldDB" id="A0A0S2IAX1"/>
<feature type="transmembrane region" description="Helical" evidence="7">
    <location>
        <begin position="59"/>
        <end position="79"/>
    </location>
</feature>
<evidence type="ECO:0000256" key="7">
    <source>
        <dbReference type="SAM" id="Phobius"/>
    </source>
</evidence>
<feature type="domain" description="NADH:quinone oxidoreductase/Mrp antiporter transmembrane" evidence="8">
    <location>
        <begin position="104"/>
        <end position="381"/>
    </location>
</feature>
<dbReference type="PANTHER" id="PTHR22773">
    <property type="entry name" value="NADH DEHYDROGENASE"/>
    <property type="match status" value="1"/>
</dbReference>
<feature type="transmembrane region" description="Helical" evidence="7">
    <location>
        <begin position="6"/>
        <end position="23"/>
    </location>
</feature>
<comment type="catalytic activity">
    <reaction evidence="6">
        <text>a ubiquinone + NADH + 5 H(+)(in) = a ubiquinol + NAD(+) + 4 H(+)(out)</text>
        <dbReference type="Rhea" id="RHEA:29091"/>
        <dbReference type="Rhea" id="RHEA-COMP:9565"/>
        <dbReference type="Rhea" id="RHEA-COMP:9566"/>
        <dbReference type="ChEBI" id="CHEBI:15378"/>
        <dbReference type="ChEBI" id="CHEBI:16389"/>
        <dbReference type="ChEBI" id="CHEBI:17976"/>
        <dbReference type="ChEBI" id="CHEBI:57540"/>
        <dbReference type="ChEBI" id="CHEBI:57945"/>
        <dbReference type="EC" id="7.1.1.2"/>
    </reaction>
</comment>
<sequence>MNINIIGLSLLSIVFIFFSYELLKTKNYMKIFGVILLSSIIIFLFYYNILYLDMFSLTYWKSFIVILILISFFVILNIIEEKTFDIYLLSTLVLLGSLVIIMCDHLLVIYLGLELQTFSFFILISKNRSSIKGSEAGLKYFILGALSSGLYLLGLSLFFLSGVSLNLSEVLFMSNDILITIGFILIILSFAFKLALFPLHFWIPDIYEGSSWDIISLLSTLPKISVLTILIQLSINLNILLFCALLSIVIGTIGALNQSKLKRLLAYSGISHMGFIVLGYNLLSIEGYEISYVYMSIYVITMLTVFLMIINSPWKKDYYIIELSGLQYINKLLALTWLLIFLSIAGIPPLSGFISKWLILWNIINYDYLVSSLIGIIFSAIGAAYYLRIVKITYFQKQSSYLTWSKVLKIKTQSNEIQFYLLGFGVFFTCFLIINPNPLITIINFIFFYFY</sequence>
<evidence type="ECO:0000256" key="1">
    <source>
        <dbReference type="ARBA" id="ARBA00004141"/>
    </source>
</evidence>
<feature type="transmembrane region" description="Helical" evidence="7">
    <location>
        <begin position="332"/>
        <end position="354"/>
    </location>
</feature>
<proteinExistence type="predicted"/>
<dbReference type="PRINTS" id="PR01434">
    <property type="entry name" value="NADHDHGNASE5"/>
</dbReference>
<feature type="transmembrane region" description="Helical" evidence="7">
    <location>
        <begin position="291"/>
        <end position="311"/>
    </location>
</feature>
<evidence type="ECO:0000256" key="3">
    <source>
        <dbReference type="ARBA" id="ARBA00022692"/>
    </source>
</evidence>
<keyword evidence="4 7" id="KW-1133">Transmembrane helix</keyword>
<feature type="transmembrane region" description="Helical" evidence="7">
    <location>
        <begin position="137"/>
        <end position="165"/>
    </location>
</feature>
<evidence type="ECO:0000256" key="4">
    <source>
        <dbReference type="ARBA" id="ARBA00022989"/>
    </source>
</evidence>